<evidence type="ECO:0000313" key="2">
    <source>
        <dbReference type="EMBL" id="MBN7820728.1"/>
    </source>
</evidence>
<dbReference type="Proteomes" id="UP000663992">
    <property type="component" value="Unassembled WGS sequence"/>
</dbReference>
<dbReference type="RefSeq" id="WP_206594557.1">
    <property type="nucleotide sequence ID" value="NZ_JAFKCS010000011.1"/>
</dbReference>
<keyword evidence="1" id="KW-0812">Transmembrane</keyword>
<accession>A0ABS3CUE9</accession>
<dbReference type="InterPro" id="IPR021529">
    <property type="entry name" value="DUF2798"/>
</dbReference>
<keyword evidence="1" id="KW-0472">Membrane</keyword>
<comment type="caution">
    <text evidence="2">The sequence shown here is derived from an EMBL/GenBank/DDBJ whole genome shotgun (WGS) entry which is preliminary data.</text>
</comment>
<evidence type="ECO:0000313" key="3">
    <source>
        <dbReference type="Proteomes" id="UP000663992"/>
    </source>
</evidence>
<keyword evidence="1" id="KW-1133">Transmembrane helix</keyword>
<gene>
    <name evidence="2" type="ORF">J0A65_12685</name>
</gene>
<feature type="transmembrane region" description="Helical" evidence="1">
    <location>
        <begin position="45"/>
        <end position="64"/>
    </location>
</feature>
<evidence type="ECO:0000256" key="1">
    <source>
        <dbReference type="SAM" id="Phobius"/>
    </source>
</evidence>
<organism evidence="2 3">
    <name type="scientific">Bowmanella yangjiangensis</name>
    <dbReference type="NCBI Taxonomy" id="2811230"/>
    <lineage>
        <taxon>Bacteria</taxon>
        <taxon>Pseudomonadati</taxon>
        <taxon>Pseudomonadota</taxon>
        <taxon>Gammaproteobacteria</taxon>
        <taxon>Alteromonadales</taxon>
        <taxon>Alteromonadaceae</taxon>
        <taxon>Bowmanella</taxon>
    </lineage>
</organism>
<proteinExistence type="predicted"/>
<dbReference type="Pfam" id="PF11391">
    <property type="entry name" value="DUF2798"/>
    <property type="match status" value="1"/>
</dbReference>
<feature type="transmembrane region" description="Helical" evidence="1">
    <location>
        <begin position="9"/>
        <end position="33"/>
    </location>
</feature>
<protein>
    <submittedName>
        <fullName evidence="2">DUF2798 domain-containing protein</fullName>
    </submittedName>
</protein>
<sequence>MIHAKYSPYVFSFFMALLMSGIMSLVITLFNIGLVEAIVVLWLKAWLFAFSVAFPTIILVTPLVRRLVALVIRQDALVN</sequence>
<keyword evidence="3" id="KW-1185">Reference proteome</keyword>
<reference evidence="2 3" key="1">
    <citation type="submission" date="2021-03" db="EMBL/GenBank/DDBJ databases">
        <title>novel species isolated from a fishpond in China.</title>
        <authorList>
            <person name="Lu H."/>
            <person name="Cai Z."/>
        </authorList>
    </citation>
    <scope>NUCLEOTIDE SEQUENCE [LARGE SCALE GENOMIC DNA]</scope>
    <source>
        <strain evidence="2 3">Y57</strain>
    </source>
</reference>
<dbReference type="EMBL" id="JAFKCS010000011">
    <property type="protein sequence ID" value="MBN7820728.1"/>
    <property type="molecule type" value="Genomic_DNA"/>
</dbReference>
<name>A0ABS3CUE9_9ALTE</name>